<feature type="compositionally biased region" description="Basic and acidic residues" evidence="1">
    <location>
        <begin position="395"/>
        <end position="409"/>
    </location>
</feature>
<organism evidence="2 3">
    <name type="scientific">Pararhodospirillum photometricum DSM 122</name>
    <dbReference type="NCBI Taxonomy" id="1150469"/>
    <lineage>
        <taxon>Bacteria</taxon>
        <taxon>Pseudomonadati</taxon>
        <taxon>Pseudomonadota</taxon>
        <taxon>Alphaproteobacteria</taxon>
        <taxon>Rhodospirillales</taxon>
        <taxon>Rhodospirillaceae</taxon>
        <taxon>Pararhodospirillum</taxon>
    </lineage>
</organism>
<dbReference type="eggNOG" id="ENOG50327XW">
    <property type="taxonomic scope" value="Bacteria"/>
</dbReference>
<accession>H6SML9</accession>
<evidence type="ECO:0000313" key="3">
    <source>
        <dbReference type="Proteomes" id="UP000033220"/>
    </source>
</evidence>
<feature type="region of interest" description="Disordered" evidence="1">
    <location>
        <begin position="314"/>
        <end position="409"/>
    </location>
</feature>
<protein>
    <submittedName>
        <fullName evidence="2">Phage-related protein</fullName>
    </submittedName>
</protein>
<gene>
    <name evidence="2" type="ORF">RSPPHO_02528</name>
</gene>
<keyword evidence="3" id="KW-1185">Reference proteome</keyword>
<reference evidence="2 3" key="1">
    <citation type="submission" date="2012-02" db="EMBL/GenBank/DDBJ databases">
        <title>Shotgun genome sequence of Phaeospirillum photometricum DSM 122.</title>
        <authorList>
            <person name="Duquesne K."/>
            <person name="Sturgis J."/>
        </authorList>
    </citation>
    <scope>NUCLEOTIDE SEQUENCE [LARGE SCALE GENOMIC DNA]</scope>
    <source>
        <strain evidence="3">DSM122</strain>
    </source>
</reference>
<dbReference type="Proteomes" id="UP000033220">
    <property type="component" value="Chromosome DSM 122"/>
</dbReference>
<sequence>MVKSSPMNYSTLRCAPTIGPLNWSSSMASTTWLVRSATSKAARTRRGRWCDVDPSLRPCRRLGAGGPDGALRVARVSGVGWRAMNELIVFDTPLVPEAIFGQGDGIEEVVVGVEARARIEAQALDVSTPKGRKAIASLAYAVARSKTALDDAGKALVADIKAKVSLIDADRKFVRDRLDALRDEVRAPLDAFEAREKARVDGHETAIARISSLATIDAFEPAEADASANIAALAEFDGRDWEEFSARAAQAIATTRAHLETMLAQVRKRDAERAELARLKAEEEQRKAREAEEQRKAEEAERVRIAAEAARREAEEKAAREAEEARRKAEEERSRIEREKLEAEERAKTAERKRAEEAAKAKAAKLAAEEEARRREVEAAERERRRIEAQQAAEAEERRKREADQEHRRAVNRAAMAALVKAGLTDDAARVAITAIAKGDVPGVRVEY</sequence>
<feature type="compositionally biased region" description="Basic and acidic residues" evidence="1">
    <location>
        <begin position="367"/>
        <end position="388"/>
    </location>
</feature>
<proteinExistence type="predicted"/>
<dbReference type="KEGG" id="rpm:RSPPHO_02528"/>
<evidence type="ECO:0000256" key="1">
    <source>
        <dbReference type="SAM" id="MobiDB-lite"/>
    </source>
</evidence>
<evidence type="ECO:0000313" key="2">
    <source>
        <dbReference type="EMBL" id="CCG09154.1"/>
    </source>
</evidence>
<name>H6SML9_PARPM</name>
<dbReference type="EMBL" id="HE663493">
    <property type="protein sequence ID" value="CCG09154.1"/>
    <property type="molecule type" value="Genomic_DNA"/>
</dbReference>
<dbReference type="AlphaFoldDB" id="H6SML9"/>
<dbReference type="PATRIC" id="fig|1150469.3.peg.2875"/>
<feature type="region of interest" description="Disordered" evidence="1">
    <location>
        <begin position="281"/>
        <end position="301"/>
    </location>
</feature>
<feature type="compositionally biased region" description="Basic and acidic residues" evidence="1">
    <location>
        <begin position="314"/>
        <end position="360"/>
    </location>
</feature>
<dbReference type="HOGENOM" id="CLU_049444_0_0_5"/>